<dbReference type="GO" id="GO:0047631">
    <property type="term" value="F:ADP-ribose diphosphatase activity"/>
    <property type="evidence" value="ECO:0007669"/>
    <property type="project" value="TreeGrafter"/>
</dbReference>
<dbReference type="InParanoid" id="A0A7J7D8Z5"/>
<evidence type="ECO:0000313" key="1">
    <source>
        <dbReference type="EMBL" id="KAF5742840.1"/>
    </source>
</evidence>
<dbReference type="Gene3D" id="3.40.630.30">
    <property type="match status" value="1"/>
</dbReference>
<dbReference type="GO" id="GO:0035529">
    <property type="term" value="F:NADH pyrophosphatase activity"/>
    <property type="evidence" value="ECO:0007669"/>
    <property type="project" value="TreeGrafter"/>
</dbReference>
<dbReference type="Proteomes" id="UP000593562">
    <property type="component" value="Unassembled WGS sequence"/>
</dbReference>
<reference evidence="1 2" key="1">
    <citation type="journal article" date="2020" name="Nat. Commun.">
        <title>Genome of Tripterygium wilfordii and identification of cytochrome P450 involved in triptolide biosynthesis.</title>
        <authorList>
            <person name="Tu L."/>
            <person name="Su P."/>
            <person name="Zhang Z."/>
            <person name="Gao L."/>
            <person name="Wang J."/>
            <person name="Hu T."/>
            <person name="Zhou J."/>
            <person name="Zhang Y."/>
            <person name="Zhao Y."/>
            <person name="Liu Y."/>
            <person name="Song Y."/>
            <person name="Tong Y."/>
            <person name="Lu Y."/>
            <person name="Yang J."/>
            <person name="Xu C."/>
            <person name="Jia M."/>
            <person name="Peters R.J."/>
            <person name="Huang L."/>
            <person name="Gao W."/>
        </authorList>
    </citation>
    <scope>NUCLEOTIDE SEQUENCE [LARGE SCALE GENOMIC DNA]</scope>
    <source>
        <strain evidence="2">cv. XIE 37</strain>
        <tissue evidence="1">Leaf</tissue>
    </source>
</reference>
<dbReference type="InterPro" id="IPR003293">
    <property type="entry name" value="Nudix_hydrolase6-like"/>
</dbReference>
<name>A0A7J7D8Z5_TRIWF</name>
<dbReference type="AlphaFoldDB" id="A0A7J7D8Z5"/>
<proteinExistence type="predicted"/>
<gene>
    <name evidence="1" type="ORF">HS088_TW09G00901</name>
</gene>
<dbReference type="EMBL" id="JAAARO010000009">
    <property type="protein sequence ID" value="KAF5742840.1"/>
    <property type="molecule type" value="Genomic_DNA"/>
</dbReference>
<evidence type="ECO:0000313" key="2">
    <source>
        <dbReference type="Proteomes" id="UP000593562"/>
    </source>
</evidence>
<comment type="caution">
    <text evidence="1">The sequence shown here is derived from an EMBL/GenBank/DDBJ whole genome shotgun (WGS) entry which is preliminary data.</text>
</comment>
<accession>A0A7J7D8Z5</accession>
<protein>
    <submittedName>
        <fullName evidence="1">Nudix hydrolase 2-like</fullName>
    </submittedName>
</protein>
<dbReference type="GO" id="GO:0051287">
    <property type="term" value="F:NAD binding"/>
    <property type="evidence" value="ECO:0007669"/>
    <property type="project" value="TreeGrafter"/>
</dbReference>
<sequence length="71" mass="8166">MVRSGGIYFVGFRVEFDGASIAHCRQQEGFWYHHAEPKYLVLVCRIPEGISTLPANASYQVSIKHWCICYE</sequence>
<keyword evidence="1" id="KW-0378">Hydrolase</keyword>
<dbReference type="PANTHER" id="PTHR13994">
    <property type="entry name" value="NUDIX HYDROLASE RELATED"/>
    <property type="match status" value="1"/>
</dbReference>
<organism evidence="1 2">
    <name type="scientific">Tripterygium wilfordii</name>
    <name type="common">Thunder God vine</name>
    <dbReference type="NCBI Taxonomy" id="458696"/>
    <lineage>
        <taxon>Eukaryota</taxon>
        <taxon>Viridiplantae</taxon>
        <taxon>Streptophyta</taxon>
        <taxon>Embryophyta</taxon>
        <taxon>Tracheophyta</taxon>
        <taxon>Spermatophyta</taxon>
        <taxon>Magnoliopsida</taxon>
        <taxon>eudicotyledons</taxon>
        <taxon>Gunneridae</taxon>
        <taxon>Pentapetalae</taxon>
        <taxon>rosids</taxon>
        <taxon>fabids</taxon>
        <taxon>Celastrales</taxon>
        <taxon>Celastraceae</taxon>
        <taxon>Tripterygium</taxon>
    </lineage>
</organism>
<keyword evidence="2" id="KW-1185">Reference proteome</keyword>
<dbReference type="PANTHER" id="PTHR13994:SF29">
    <property type="entry name" value="NUDIX HYDROLASE 2"/>
    <property type="match status" value="1"/>
</dbReference>